<dbReference type="PANTHER" id="PTHR36505">
    <property type="entry name" value="BLR1072 PROTEIN"/>
    <property type="match status" value="1"/>
</dbReference>
<keyword evidence="2" id="KW-0614">Plasmid</keyword>
<evidence type="ECO:0000313" key="2">
    <source>
        <dbReference type="EMBL" id="QKE93966.1"/>
    </source>
</evidence>
<geneLocation type="plasmid" evidence="2 3">
    <name>unnamed6</name>
</geneLocation>
<dbReference type="InterPro" id="IPR011033">
    <property type="entry name" value="PRC_barrel-like_sf"/>
</dbReference>
<dbReference type="KEGG" id="lck:HN018_27995"/>
<proteinExistence type="predicted"/>
<protein>
    <submittedName>
        <fullName evidence="2">PRC-barrel domain-containing protein</fullName>
    </submittedName>
</protein>
<accession>A0A6M8I0R5</accession>
<keyword evidence="3" id="KW-1185">Reference proteome</keyword>
<dbReference type="SUPFAM" id="SSF50346">
    <property type="entry name" value="PRC-barrel domain"/>
    <property type="match status" value="1"/>
</dbReference>
<dbReference type="AlphaFoldDB" id="A0A6M8I0R5"/>
<dbReference type="InterPro" id="IPR027275">
    <property type="entry name" value="PRC-brl_dom"/>
</dbReference>
<dbReference type="Gene3D" id="2.30.30.240">
    <property type="entry name" value="PRC-barrel domain"/>
    <property type="match status" value="1"/>
</dbReference>
<name>A0A6M8I0R5_9PROT</name>
<dbReference type="RefSeq" id="WP_171837210.1">
    <property type="nucleotide sequence ID" value="NZ_CP053713.1"/>
</dbReference>
<dbReference type="EMBL" id="CP053713">
    <property type="protein sequence ID" value="QKE93966.1"/>
    <property type="molecule type" value="Genomic_DNA"/>
</dbReference>
<evidence type="ECO:0000313" key="3">
    <source>
        <dbReference type="Proteomes" id="UP000500767"/>
    </source>
</evidence>
<dbReference type="PANTHER" id="PTHR36505:SF1">
    <property type="entry name" value="BLR1072 PROTEIN"/>
    <property type="match status" value="1"/>
</dbReference>
<feature type="domain" description="PRC-barrel" evidence="1">
    <location>
        <begin position="15"/>
        <end position="88"/>
    </location>
</feature>
<gene>
    <name evidence="2" type="ORF">HN018_27995</name>
</gene>
<evidence type="ECO:0000259" key="1">
    <source>
        <dbReference type="Pfam" id="PF05239"/>
    </source>
</evidence>
<organism evidence="2 3">
    <name type="scientific">Lichenicola cladoniae</name>
    <dbReference type="NCBI Taxonomy" id="1484109"/>
    <lineage>
        <taxon>Bacteria</taxon>
        <taxon>Pseudomonadati</taxon>
        <taxon>Pseudomonadota</taxon>
        <taxon>Alphaproteobacteria</taxon>
        <taxon>Acetobacterales</taxon>
        <taxon>Acetobacteraceae</taxon>
        <taxon>Lichenicola</taxon>
    </lineage>
</organism>
<reference evidence="2 3" key="1">
    <citation type="journal article" date="2014" name="World J. Microbiol. Biotechnol.">
        <title>Biodiversity and physiological characteristics of Antarctic and Arctic lichens-associated bacteria.</title>
        <authorList>
            <person name="Lee Y.M."/>
            <person name="Kim E.H."/>
            <person name="Lee H.K."/>
            <person name="Hong S.G."/>
        </authorList>
    </citation>
    <scope>NUCLEOTIDE SEQUENCE [LARGE SCALE GENOMIC DNA]</scope>
    <source>
        <strain evidence="2 3">PAMC 26569</strain>
        <plasmid evidence="2">unnamed6</plasmid>
    </source>
</reference>
<dbReference type="Pfam" id="PF05239">
    <property type="entry name" value="PRC"/>
    <property type="match status" value="1"/>
</dbReference>
<dbReference type="Proteomes" id="UP000500767">
    <property type="component" value="Plasmid unnamed6"/>
</dbReference>
<sequence>MASIDNPSETGGRIIAASKVSGTSVYSEAGEKLGNVYDVMLNKVSGKAEYAILSFGGFLGIGDKYHPLPWNQLKYDPRQGGYVINLSRDRLEGAPAYAANEMSVWDDLRGHDIDDYYGHGAGLAS</sequence>